<protein>
    <submittedName>
        <fullName evidence="1">GNAT family N-acetyltransferase</fullName>
    </submittedName>
</protein>
<sequence length="196" mass="22461">MIIKETEYTMKNGRQVLIRSPREEDIQGILDYLYQTACETEFLLRYPEECSQYTPESEKVYLERINASETEAFLTALADGKVVGTAQIRWSTNLKLKHRASVGIALVKDYWNQGIGTVMMQEMIRIAEANPDILQVELDFIEGNARARALYEKMGFRITGVRPNAIRLKDGTLLCRTRGRFFCLVHESTKGRKSPC</sequence>
<evidence type="ECO:0000313" key="2">
    <source>
        <dbReference type="Proteomes" id="UP000682782"/>
    </source>
</evidence>
<proteinExistence type="predicted"/>
<organism evidence="1 2">
    <name type="scientific">Aristaeella hokkaidonensis</name>
    <dbReference type="NCBI Taxonomy" id="3046382"/>
    <lineage>
        <taxon>Bacteria</taxon>
        <taxon>Bacillati</taxon>
        <taxon>Bacillota</taxon>
        <taxon>Clostridia</taxon>
        <taxon>Eubacteriales</taxon>
        <taxon>Aristaeellaceae</taxon>
        <taxon>Aristaeella</taxon>
    </lineage>
</organism>
<evidence type="ECO:0000313" key="1">
    <source>
        <dbReference type="EMBL" id="QUC67548.1"/>
    </source>
</evidence>
<accession>A0AC61N8F5</accession>
<name>A0AC61N8F5_9FIRM</name>
<dbReference type="EMBL" id="CP068393">
    <property type="protein sequence ID" value="QUC67548.1"/>
    <property type="molecule type" value="Genomic_DNA"/>
</dbReference>
<dbReference type="Proteomes" id="UP000682782">
    <property type="component" value="Chromosome"/>
</dbReference>
<gene>
    <name evidence="1" type="ORF">JYE49_02275</name>
</gene>
<keyword evidence="2" id="KW-1185">Reference proteome</keyword>
<reference evidence="1" key="1">
    <citation type="submission" date="2021-01" db="EMBL/GenBank/DDBJ databases">
        <title>Complete genome sequence of Clostridiales bacterium R-7.</title>
        <authorList>
            <person name="Mahoney-Kurpe S.C."/>
            <person name="Palevich N."/>
            <person name="Koike S."/>
            <person name="Moon C.D."/>
            <person name="Attwood G.T."/>
        </authorList>
    </citation>
    <scope>NUCLEOTIDE SEQUENCE</scope>
    <source>
        <strain evidence="1">R-7</strain>
    </source>
</reference>